<reference evidence="5 6" key="1">
    <citation type="submission" date="2020-05" db="EMBL/GenBank/DDBJ databases">
        <title>Parvularcula mediterraneae sp. nov., isolated from polypropylene straw from shallow seawater of the seashore of Laganas in Zakynthos island, Greece.</title>
        <authorList>
            <person name="Szabo I."/>
            <person name="Al-Omari J."/>
            <person name="Rado J."/>
            <person name="Szerdahelyi G.S."/>
        </authorList>
    </citation>
    <scope>NUCLEOTIDE SEQUENCE [LARGE SCALE GENOMIC DNA]</scope>
    <source>
        <strain evidence="5 6">ZS-1/3</strain>
    </source>
</reference>
<dbReference type="GO" id="GO:0016020">
    <property type="term" value="C:membrane"/>
    <property type="evidence" value="ECO:0007669"/>
    <property type="project" value="UniProtKB-SubCell"/>
</dbReference>
<keyword evidence="6" id="KW-1185">Reference proteome</keyword>
<dbReference type="GO" id="GO:0016787">
    <property type="term" value="F:hydrolase activity"/>
    <property type="evidence" value="ECO:0007669"/>
    <property type="project" value="UniProtKB-KW"/>
</dbReference>
<dbReference type="Gene3D" id="3.40.710.10">
    <property type="entry name" value="DD-peptidase/beta-lactamase superfamily"/>
    <property type="match status" value="1"/>
</dbReference>
<feature type="domain" description="Beta-lactamase-related" evidence="4">
    <location>
        <begin position="49"/>
        <end position="326"/>
    </location>
</feature>
<keyword evidence="3" id="KW-0802">TPR repeat</keyword>
<accession>A0A7Y3W6A2</accession>
<dbReference type="Gene3D" id="1.25.40.10">
    <property type="entry name" value="Tetratricopeptide repeat domain"/>
    <property type="match status" value="1"/>
</dbReference>
<feature type="repeat" description="TPR" evidence="3">
    <location>
        <begin position="420"/>
        <end position="453"/>
    </location>
</feature>
<dbReference type="Pfam" id="PF00144">
    <property type="entry name" value="Beta-lactamase"/>
    <property type="match status" value="1"/>
</dbReference>
<protein>
    <submittedName>
        <fullName evidence="5">Class A beta-lactamase-related serine hydrolase</fullName>
    </submittedName>
</protein>
<dbReference type="SUPFAM" id="SSF48452">
    <property type="entry name" value="TPR-like"/>
    <property type="match status" value="1"/>
</dbReference>
<keyword evidence="2" id="KW-0472">Membrane</keyword>
<dbReference type="SMART" id="SM00028">
    <property type="entry name" value="TPR"/>
    <property type="match status" value="2"/>
</dbReference>
<comment type="caution">
    <text evidence="5">The sequence shown here is derived from an EMBL/GenBank/DDBJ whole genome shotgun (WGS) entry which is preliminary data.</text>
</comment>
<keyword evidence="5" id="KW-0378">Hydrolase</keyword>
<dbReference type="AlphaFoldDB" id="A0A7Y3W6A2"/>
<dbReference type="InterPro" id="IPR011990">
    <property type="entry name" value="TPR-like_helical_dom_sf"/>
</dbReference>
<dbReference type="Proteomes" id="UP000536835">
    <property type="component" value="Unassembled WGS sequence"/>
</dbReference>
<dbReference type="InterPro" id="IPR001466">
    <property type="entry name" value="Beta-lactam-related"/>
</dbReference>
<proteinExistence type="predicted"/>
<dbReference type="InterPro" id="IPR050491">
    <property type="entry name" value="AmpC-like"/>
</dbReference>
<dbReference type="PROSITE" id="PS51257">
    <property type="entry name" value="PROKAR_LIPOPROTEIN"/>
    <property type="match status" value="1"/>
</dbReference>
<dbReference type="InterPro" id="IPR019734">
    <property type="entry name" value="TPR_rpt"/>
</dbReference>
<dbReference type="SUPFAM" id="SSF56601">
    <property type="entry name" value="beta-lactamase/transpeptidase-like"/>
    <property type="match status" value="1"/>
</dbReference>
<dbReference type="InterPro" id="IPR012338">
    <property type="entry name" value="Beta-lactam/transpept-like"/>
</dbReference>
<dbReference type="PANTHER" id="PTHR46825:SF11">
    <property type="entry name" value="PENICILLIN-BINDING PROTEIN 4"/>
    <property type="match status" value="1"/>
</dbReference>
<gene>
    <name evidence="5" type="ORF">HK107_14370</name>
</gene>
<comment type="subcellular location">
    <subcellularLocation>
        <location evidence="1">Membrane</location>
    </subcellularLocation>
</comment>
<evidence type="ECO:0000256" key="2">
    <source>
        <dbReference type="ARBA" id="ARBA00023136"/>
    </source>
</evidence>
<evidence type="ECO:0000256" key="3">
    <source>
        <dbReference type="PROSITE-ProRule" id="PRU00339"/>
    </source>
</evidence>
<evidence type="ECO:0000256" key="1">
    <source>
        <dbReference type="ARBA" id="ARBA00004370"/>
    </source>
</evidence>
<dbReference type="RefSeq" id="WP_173201004.1">
    <property type="nucleotide sequence ID" value="NZ_JABFCX010000003.1"/>
</dbReference>
<dbReference type="PROSITE" id="PS50005">
    <property type="entry name" value="TPR"/>
    <property type="match status" value="1"/>
</dbReference>
<name>A0A7Y3W6A2_9PROT</name>
<organism evidence="5 6">
    <name type="scientific">Parvularcula mediterranea</name>
    <dbReference type="NCBI Taxonomy" id="2732508"/>
    <lineage>
        <taxon>Bacteria</taxon>
        <taxon>Pseudomonadati</taxon>
        <taxon>Pseudomonadota</taxon>
        <taxon>Alphaproteobacteria</taxon>
        <taxon>Parvularculales</taxon>
        <taxon>Parvularculaceae</taxon>
        <taxon>Parvularcula</taxon>
    </lineage>
</organism>
<evidence type="ECO:0000313" key="6">
    <source>
        <dbReference type="Proteomes" id="UP000536835"/>
    </source>
</evidence>
<sequence length="473" mass="50982">MSKDQKARARSKFGPRGSSCLTSFLTATALVGCAAAPNLSTVRQIPDLMTAFEVDGLAVTAVAGDDVLVSEGFGVKANGDAYTPTTKCGLYSATKVLASLTYAKLSGEGVVNLETGLGEYLVDAPSDWQAIPFFRLLNHSSGITMAVNKPEFGTIASEPSSTNEDIYRLIRGAPLDFNPGEFSRYRQSGYAVGEVILARKLGLTFDALVDRYITVPAGMTNTSHPSVTDETQPSLILSAGGYQTTAEDMSRLFLGLNTGVIIDPEDWKELLLDERYLFDDYSLGSVIDSRNSILTVGHSGGGARANIRYAPDQKVGVMVCTDDTFNNWLAITLANMLIDEITSGEPPKTPLLVALAGYSTMSGEDVVEAYRAAARQGERYDLSNSEGLLNAIGYDFLAQEKVEDAIEVFSLNTELFPLSANTHDSLGEALLAADRPEDALAEFKRVLELDPKNSHAREMIERIKAILPSRQEG</sequence>
<evidence type="ECO:0000259" key="4">
    <source>
        <dbReference type="Pfam" id="PF00144"/>
    </source>
</evidence>
<evidence type="ECO:0000313" key="5">
    <source>
        <dbReference type="EMBL" id="NNU17514.1"/>
    </source>
</evidence>
<dbReference type="PANTHER" id="PTHR46825">
    <property type="entry name" value="D-ALANYL-D-ALANINE-CARBOXYPEPTIDASE/ENDOPEPTIDASE AMPH"/>
    <property type="match status" value="1"/>
</dbReference>
<dbReference type="EMBL" id="JABFCX010000003">
    <property type="protein sequence ID" value="NNU17514.1"/>
    <property type="molecule type" value="Genomic_DNA"/>
</dbReference>